<keyword evidence="4" id="KW-0812">Transmembrane</keyword>
<comment type="caution">
    <text evidence="6">The sequence shown here is derived from an EMBL/GenBank/DDBJ whole genome shotgun (WGS) entry which is preliminary data.</text>
</comment>
<dbReference type="SUPFAM" id="SSF111369">
    <property type="entry name" value="HlyD-like secretion proteins"/>
    <property type="match status" value="1"/>
</dbReference>
<dbReference type="OrthoDB" id="9791520at2"/>
<dbReference type="Pfam" id="PF25989">
    <property type="entry name" value="YknX_C"/>
    <property type="match status" value="1"/>
</dbReference>
<dbReference type="PANTHER" id="PTHR32347">
    <property type="entry name" value="EFFLUX SYSTEM COMPONENT YKNX-RELATED"/>
    <property type="match status" value="1"/>
</dbReference>
<evidence type="ECO:0000259" key="5">
    <source>
        <dbReference type="Pfam" id="PF25989"/>
    </source>
</evidence>
<protein>
    <submittedName>
        <fullName evidence="6">Efflux transporter periplasmic adaptor subunit</fullName>
    </submittedName>
</protein>
<keyword evidence="4" id="KW-0472">Membrane</keyword>
<dbReference type="AlphaFoldDB" id="A0A1U7HHR7"/>
<feature type="domain" description="YknX-like C-terminal permuted SH3-like" evidence="5">
    <location>
        <begin position="376"/>
        <end position="442"/>
    </location>
</feature>
<evidence type="ECO:0000313" key="6">
    <source>
        <dbReference type="EMBL" id="OKH23101.1"/>
    </source>
</evidence>
<feature type="coiled-coil region" evidence="3">
    <location>
        <begin position="131"/>
        <end position="165"/>
    </location>
</feature>
<feature type="coiled-coil region" evidence="3">
    <location>
        <begin position="204"/>
        <end position="259"/>
    </location>
</feature>
<comment type="subcellular location">
    <subcellularLocation>
        <location evidence="1">Cell envelope</location>
    </subcellularLocation>
</comment>
<dbReference type="Gene3D" id="2.40.420.20">
    <property type="match status" value="1"/>
</dbReference>
<dbReference type="InterPro" id="IPR050465">
    <property type="entry name" value="UPF0194_transport"/>
</dbReference>
<evidence type="ECO:0000256" key="1">
    <source>
        <dbReference type="ARBA" id="ARBA00004196"/>
    </source>
</evidence>
<keyword evidence="7" id="KW-1185">Reference proteome</keyword>
<evidence type="ECO:0000256" key="2">
    <source>
        <dbReference type="ARBA" id="ARBA00023054"/>
    </source>
</evidence>
<evidence type="ECO:0000256" key="3">
    <source>
        <dbReference type="SAM" id="Coils"/>
    </source>
</evidence>
<proteinExistence type="predicted"/>
<dbReference type="Proteomes" id="UP000185984">
    <property type="component" value="Unassembled WGS sequence"/>
</dbReference>
<sequence>MILLPSLPKRSSKLLIYVGIAIATAIAIVLLLRPTPVGVEVGRVEKGVLQVTVNAEGMTRVRDRYILAAQVNGHLDRITLNEGDTVEAGDVVARIDPLPQTTAVQEALGRLAEWRAQRAGVETQRPKTAALAQARSRIAAAQANQRQVEARVTQTQAALAQAQRDRQRAQYFAATGVISRQAREQAELNERTKQEEHNAALQAAQAARSEVAVAQKALTILQAEQSDPDYLLEVYNARIASVEAELARLQDEAQRTEMRSPVRAQVLRVLQRSAQVVSEGTPLVEIGDPTQLELVVDVLSSDAERVAVGNAVYVTSGTTQLKGQVRRIEPSAFTKTSALGVEEQRVNVISSIDASTVLGDGYRVDVQIVVWEKPDVIQVPLSAMFRCDRAWCVFVVNNGKAQRRKVTVGQRSDTTAEIQQGLTAGELVILHPTEQIEDNRTITING</sequence>
<dbReference type="RefSeq" id="WP_073550967.1">
    <property type="nucleotide sequence ID" value="NZ_CAWMVK010000009.1"/>
</dbReference>
<dbReference type="GO" id="GO:0030313">
    <property type="term" value="C:cell envelope"/>
    <property type="evidence" value="ECO:0007669"/>
    <property type="project" value="UniProtKB-SubCell"/>
</dbReference>
<dbReference type="PANTHER" id="PTHR32347:SF29">
    <property type="entry name" value="UPF0194 MEMBRANE PROTEIN YBHG"/>
    <property type="match status" value="1"/>
</dbReference>
<name>A0A1U7HHR7_9CHRO</name>
<keyword evidence="2 3" id="KW-0175">Coiled coil</keyword>
<dbReference type="EMBL" id="MRCC01000017">
    <property type="protein sequence ID" value="OKH23101.1"/>
    <property type="molecule type" value="Genomic_DNA"/>
</dbReference>
<evidence type="ECO:0000256" key="4">
    <source>
        <dbReference type="SAM" id="Phobius"/>
    </source>
</evidence>
<reference evidence="6 7" key="1">
    <citation type="submission" date="2016-11" db="EMBL/GenBank/DDBJ databases">
        <title>Draft Genome Sequences of Nine Cyanobacterial Strains from Diverse Habitats.</title>
        <authorList>
            <person name="Zhu T."/>
            <person name="Hou S."/>
            <person name="Lu X."/>
            <person name="Hess W.R."/>
        </authorList>
    </citation>
    <scope>NUCLEOTIDE SEQUENCE [LARGE SCALE GENOMIC DNA]</scope>
    <source>
        <strain evidence="6 7">5.2 s.c.1</strain>
    </source>
</reference>
<dbReference type="Gene3D" id="2.40.30.170">
    <property type="match status" value="1"/>
</dbReference>
<evidence type="ECO:0000313" key="7">
    <source>
        <dbReference type="Proteomes" id="UP000185984"/>
    </source>
</evidence>
<dbReference type="Gene3D" id="2.40.50.100">
    <property type="match status" value="1"/>
</dbReference>
<keyword evidence="4" id="KW-1133">Transmembrane helix</keyword>
<dbReference type="InterPro" id="IPR058637">
    <property type="entry name" value="YknX-like_C"/>
</dbReference>
<gene>
    <name evidence="6" type="ORF">NIES1031_18520</name>
</gene>
<feature type="transmembrane region" description="Helical" evidence="4">
    <location>
        <begin position="14"/>
        <end position="32"/>
    </location>
</feature>
<organism evidence="6 7">
    <name type="scientific">Chroogloeocystis siderophila 5.2 s.c.1</name>
    <dbReference type="NCBI Taxonomy" id="247279"/>
    <lineage>
        <taxon>Bacteria</taxon>
        <taxon>Bacillati</taxon>
        <taxon>Cyanobacteriota</taxon>
        <taxon>Cyanophyceae</taxon>
        <taxon>Oscillatoriophycideae</taxon>
        <taxon>Chroococcales</taxon>
        <taxon>Chroococcaceae</taxon>
        <taxon>Chroogloeocystis</taxon>
    </lineage>
</organism>
<dbReference type="STRING" id="247279.NIES1031_18520"/>
<accession>A0A1U7HHR7</accession>